<proteinExistence type="predicted"/>
<organism evidence="2 3">
    <name type="scientific">Cyclospora cayetanensis</name>
    <dbReference type="NCBI Taxonomy" id="88456"/>
    <lineage>
        <taxon>Eukaryota</taxon>
        <taxon>Sar</taxon>
        <taxon>Alveolata</taxon>
        <taxon>Apicomplexa</taxon>
        <taxon>Conoidasida</taxon>
        <taxon>Coccidia</taxon>
        <taxon>Eucoccidiorida</taxon>
        <taxon>Eimeriorina</taxon>
        <taxon>Eimeriidae</taxon>
        <taxon>Cyclospora</taxon>
    </lineage>
</organism>
<feature type="compositionally biased region" description="Low complexity" evidence="1">
    <location>
        <begin position="629"/>
        <end position="643"/>
    </location>
</feature>
<feature type="compositionally biased region" description="Low complexity" evidence="1">
    <location>
        <begin position="462"/>
        <end position="475"/>
    </location>
</feature>
<reference evidence="3" key="1">
    <citation type="submission" date="2025-08" db="UniProtKB">
        <authorList>
            <consortium name="RefSeq"/>
        </authorList>
    </citation>
    <scope>IDENTIFICATION</scope>
</reference>
<dbReference type="SUPFAM" id="SSF48371">
    <property type="entry name" value="ARM repeat"/>
    <property type="match status" value="1"/>
</dbReference>
<protein>
    <submittedName>
        <fullName evidence="3">LOW QUALITY PROTEIN: uncharacterized protein LOC113147293</fullName>
    </submittedName>
</protein>
<feature type="region of interest" description="Disordered" evidence="1">
    <location>
        <begin position="226"/>
        <end position="263"/>
    </location>
</feature>
<feature type="region of interest" description="Disordered" evidence="1">
    <location>
        <begin position="1738"/>
        <end position="1758"/>
    </location>
</feature>
<dbReference type="RefSeq" id="XP_026193158.1">
    <property type="nucleotide sequence ID" value="XM_026337373.1"/>
</dbReference>
<accession>A0A6P6RZ73</accession>
<keyword evidence="2" id="KW-1185">Reference proteome</keyword>
<feature type="region of interest" description="Disordered" evidence="1">
    <location>
        <begin position="584"/>
        <end position="643"/>
    </location>
</feature>
<name>A0A6P6RZ73_9EIME</name>
<gene>
    <name evidence="3" type="primary">LOC113147293</name>
</gene>
<dbReference type="Proteomes" id="UP000515125">
    <property type="component" value="Unplaced"/>
</dbReference>
<dbReference type="GeneID" id="113147293"/>
<evidence type="ECO:0000313" key="3">
    <source>
        <dbReference type="RefSeq" id="XP_026193158.1"/>
    </source>
</evidence>
<feature type="compositionally biased region" description="Low complexity" evidence="1">
    <location>
        <begin position="232"/>
        <end position="247"/>
    </location>
</feature>
<dbReference type="InterPro" id="IPR016024">
    <property type="entry name" value="ARM-type_fold"/>
</dbReference>
<evidence type="ECO:0000313" key="2">
    <source>
        <dbReference type="Proteomes" id="UP000515125"/>
    </source>
</evidence>
<evidence type="ECO:0000256" key="1">
    <source>
        <dbReference type="SAM" id="MobiDB-lite"/>
    </source>
</evidence>
<feature type="region of interest" description="Disordered" evidence="1">
    <location>
        <begin position="1209"/>
        <end position="1270"/>
    </location>
</feature>
<feature type="region of interest" description="Disordered" evidence="1">
    <location>
        <begin position="1455"/>
        <end position="1476"/>
    </location>
</feature>
<dbReference type="OrthoDB" id="346521at2759"/>
<feature type="region of interest" description="Disordered" evidence="1">
    <location>
        <begin position="1380"/>
        <end position="1415"/>
    </location>
</feature>
<feature type="region of interest" description="Disordered" evidence="1">
    <location>
        <begin position="444"/>
        <end position="478"/>
    </location>
</feature>
<sequence length="2009" mass="213647">MELGLAGGKLNSVAYFSRVHTYSAEGRTWSAWSVQLDAPRCPCSLALGNLRGGALIKGASFCVKRSVTFDIVCFECLLTEILDGALQLPHHVDDPVVFNTKAFPRRLRASALAEALGTCLTASPSLRLPHQDNTKRVPFCSRRSKPHLPVAPSTTPDSRRPLCITQAPVLAFSPRLAHASRDTFVHGEPLHSTTPSATAYEQRPLTRALEGLHWSAQEMGTTPWHLQEAENPAESSRPASSIARAAPASPPSEEADPQGELHRQPARITPSLLSGRTFTAQQQRLQAQLCERLLLTLKTSPHEGQHQQQSHQPQRLHVSLWSLSQRATSSANAGDARTATSAVVSFLKDFGDFASGLTTPRLAQEAPPAEEEATGPRAALAALSEYCRSTTTANCAELLVQRQVVSVVSACFRQYPQLGASRGGAIREALAIAAAATVTLHRFLGSEPRPKTERGLQRHLRQQQQHQQHQQHQQQVLARSLAATQPKHVTLIRSLLLSIHTLLSDLSRARIAADASNRQLPASSTLHPETVGELSIDLLLLLLPLTLAQPHAAEGQQQTPQQTRIPLTAAGWIPSGELTTDFASTQESEVDANWRQSSSPSGLRPSAALSWRSRSQENAPPFPLPGPASPAAGRAGAAAAPVAQDRRHPVRAECLRCVEALLRLCGRELFPYWSLLLQLRELRYPQLRPLPQDCACLLGVSSTGPQASVTARSSERCLPPSAPSQTALAEPWLWALLGTQQQEQQELPWAFLATAYESPKVSLSSSCRGCHTRQLHASAPHTKKNNRGLSWWGFFLQPPCAAASPGGRLPKDFAIYAFASELRLCSQVCKAVLGCLCALLEAPPLRQWPAAVPTTCMRCEPKALVMPSSTWERLVGPLGFRKTSLHDCNTPEGGLPHSARCPSLTTRQRLGATGAYTSFSRTVSQVSRCAVTALFSIICCYLSGGEAAALRRPPAVAGQENRSAPFLRHAGSTFSPAPPAAAAASAGTLAAMSLRILAEALPALPAGILQPGVVAAAIRVVHPVLLVLVQALELLLQPLPERQKEALCCFCGGEGKADSSAHDWSCLAAAATSVSARQHERQAAASAAAAAAQGWGIRTQALCESNTIGRAVSRQEKPSCPQRGPYKTGNYEAFAAHVVARGPSALRLAGPSLSMLAAVIGGKQRQPQIAEALLLPVSGEASLIGDSSCLAALLCQALQALTTHWGTPLGGSADGEKLPETPPPRRSPRATLRVPGSRDTDSQGVSTARESEASCGGCTAPGNRGGQGRERGEGLKKICSACERHGLLLIDGFFSVLQAVAKRYPQLLLLLVLPHCGLPAYADTGGSETHQGLHRKEYSQKQGGAFLEMIRSVPQSPNQNARCKGLAIAVEILAPSRASASGKFQEEGRRGSRPPQACGLSAAAATKEPPGPLSDDAMLHAPRACLVHLLHSLLIVPLLEGGSHAACSVAAPAAVQTGEQQQPPGELRSESPPPEELSSACLFLSQLTHEEWKRHCLDTQPLLKALGKLALPPNHRSVRLAAASALGAFSVHALQREQQQKQRASGAAAASYGDLTTAQSPEALQGGSALRVAVSLLLLQLRDPLPDVRTAALSALCEAAGSQQQQEAASFYLVAAHTDSLWVEALEAINDLLHAEDKSAVAAVGLRAVGAVAPLLLQSTSLSMSSSSTPRAARMQVEASQHPCGFKAERDTAEGEVPSSEAEDSVQRQGAEAELLACCPLQEVCRSLGLLESVLRSSGGLGEDRPEKEAGRGDLHTSAETPAGLKQLKLHWNACHSIRLIFSSAGASCLLCCRLLRALWMGTCGCLRASQLTKVRCHAAAALTAIVKLMKWQSSKGASAQGFRPPGSPIQQLQCAVCTAPLLTEAWDAIAAANAKAAGLSASSEHEEHPGARAALNRYKESLRCNLECLIGCGLLLHSQELLNAAQGSWKYLQEPLQAEPLRLVAGKEPAGVSNPKIPLWALHCDKCARDRIFCPEAVFKALKQAMEVALKTCTFVEATQPPGITGCS</sequence>
<feature type="compositionally biased region" description="Basic and acidic residues" evidence="1">
    <location>
        <begin position="1742"/>
        <end position="1757"/>
    </location>
</feature>